<gene>
    <name evidence="2" type="primary">Cnig_chr_I.g3469</name>
    <name evidence="2" type="ORF">B9Z55_003469</name>
</gene>
<accession>A0A2G5VQI5</accession>
<keyword evidence="3" id="KW-1185">Reference proteome</keyword>
<dbReference type="Proteomes" id="UP000230233">
    <property type="component" value="Chromosome I"/>
</dbReference>
<evidence type="ECO:0000313" key="3">
    <source>
        <dbReference type="Proteomes" id="UP000230233"/>
    </source>
</evidence>
<protein>
    <submittedName>
        <fullName evidence="2">Uncharacterized protein</fullName>
    </submittedName>
</protein>
<evidence type="ECO:0000256" key="1">
    <source>
        <dbReference type="SAM" id="MobiDB-lite"/>
    </source>
</evidence>
<reference evidence="3" key="1">
    <citation type="submission" date="2017-10" db="EMBL/GenBank/DDBJ databases">
        <title>Rapid genome shrinkage in a self-fertile nematode reveals novel sperm competition proteins.</title>
        <authorList>
            <person name="Yin D."/>
            <person name="Schwarz E.M."/>
            <person name="Thomas C.G."/>
            <person name="Felde R.L."/>
            <person name="Korf I.F."/>
            <person name="Cutter A.D."/>
            <person name="Schartner C.M."/>
            <person name="Ralston E.J."/>
            <person name="Meyer B.J."/>
            <person name="Haag E.S."/>
        </authorList>
    </citation>
    <scope>NUCLEOTIDE SEQUENCE [LARGE SCALE GENOMIC DNA]</scope>
    <source>
        <strain evidence="3">JU1422</strain>
    </source>
</reference>
<sequence>MSDSSKSVQKSFKKSMKFGEKEPKEEVFSDDEPTRKRSKNSANSENFQDFSVISEIWKKCENSKNMVEEMGLWMKKLEKLHDEDIDFLKKSINDLAGNLKQEFAEKFEKIDKTEDFDSLKKSMNDLAAKLGQKQ</sequence>
<comment type="caution">
    <text evidence="2">The sequence shown here is derived from an EMBL/GenBank/DDBJ whole genome shotgun (WGS) entry which is preliminary data.</text>
</comment>
<name>A0A2G5VQI5_9PELO</name>
<feature type="compositionally biased region" description="Low complexity" evidence="1">
    <location>
        <begin position="1"/>
        <end position="10"/>
    </location>
</feature>
<dbReference type="EMBL" id="PDUG01000001">
    <property type="protein sequence ID" value="PIC54048.1"/>
    <property type="molecule type" value="Genomic_DNA"/>
</dbReference>
<organism evidence="2 3">
    <name type="scientific">Caenorhabditis nigoni</name>
    <dbReference type="NCBI Taxonomy" id="1611254"/>
    <lineage>
        <taxon>Eukaryota</taxon>
        <taxon>Metazoa</taxon>
        <taxon>Ecdysozoa</taxon>
        <taxon>Nematoda</taxon>
        <taxon>Chromadorea</taxon>
        <taxon>Rhabditida</taxon>
        <taxon>Rhabditina</taxon>
        <taxon>Rhabditomorpha</taxon>
        <taxon>Rhabditoidea</taxon>
        <taxon>Rhabditidae</taxon>
        <taxon>Peloderinae</taxon>
        <taxon>Caenorhabditis</taxon>
    </lineage>
</organism>
<feature type="region of interest" description="Disordered" evidence="1">
    <location>
        <begin position="1"/>
        <end position="44"/>
    </location>
</feature>
<feature type="compositionally biased region" description="Basic and acidic residues" evidence="1">
    <location>
        <begin position="17"/>
        <end position="35"/>
    </location>
</feature>
<dbReference type="AlphaFoldDB" id="A0A2G5VQI5"/>
<proteinExistence type="predicted"/>
<evidence type="ECO:0000313" key="2">
    <source>
        <dbReference type="EMBL" id="PIC54048.1"/>
    </source>
</evidence>